<reference evidence="2 3" key="1">
    <citation type="journal article" date="2019" name="Science">
        <title>Social genes are selection hotspots in kin groups of a soil microbe.</title>
        <authorList>
            <person name="Wielgoss S."/>
            <person name="Wolfensberger R."/>
            <person name="Sun L."/>
            <person name="Fiegna F."/>
            <person name="Velicer G.J."/>
        </authorList>
    </citation>
    <scope>NUCLEOTIDE SEQUENCE [LARGE SCALE GENOMIC DNA]</scope>
    <source>
        <strain evidence="2 3">MC3.5.9c15</strain>
    </source>
</reference>
<proteinExistence type="predicted"/>
<gene>
    <name evidence="2" type="ORF">BHS09_02480</name>
</gene>
<evidence type="ECO:0000313" key="2">
    <source>
        <dbReference type="EMBL" id="QDE65957.1"/>
    </source>
</evidence>
<sequence>MRVTSPLACITRWLVLGLSLFGAQAFAGYVDAPDDVVLLGIGTSNRYYVAGGARFYIPPAQHSLYSGRTTVALPQATIDGYTQVPRDGTLFRQIGSSRIYVVVGQRPWWIPNATELDAWDDWRVVYDIPNSNWSDPFIDFTYAQSLLVMERTTSDIYLWVAGAKYLLTDPSDIAYFGGYGSVKWVPLGTLAEISSEPWCGAVVRERSSSTVYVTGFINPSTPGMRKYATTYPYTAYGVVPDGALSGLPTSSYGLACIW</sequence>
<keyword evidence="1" id="KW-0732">Signal</keyword>
<dbReference type="EMBL" id="CP017174">
    <property type="protein sequence ID" value="QDE65957.1"/>
    <property type="molecule type" value="Genomic_DNA"/>
</dbReference>
<feature type="signal peptide" evidence="1">
    <location>
        <begin position="1"/>
        <end position="27"/>
    </location>
</feature>
<accession>A0AAE6FVH6</accession>
<protein>
    <recommendedName>
        <fullName evidence="4">Lipoprotein</fullName>
    </recommendedName>
</protein>
<evidence type="ECO:0008006" key="4">
    <source>
        <dbReference type="Google" id="ProtNLM"/>
    </source>
</evidence>
<dbReference type="RefSeq" id="WP_140786903.1">
    <property type="nucleotide sequence ID" value="NZ_CP017169.1"/>
</dbReference>
<organism evidence="2 3">
    <name type="scientific">Myxococcus xanthus</name>
    <dbReference type="NCBI Taxonomy" id="34"/>
    <lineage>
        <taxon>Bacteria</taxon>
        <taxon>Pseudomonadati</taxon>
        <taxon>Myxococcota</taxon>
        <taxon>Myxococcia</taxon>
        <taxon>Myxococcales</taxon>
        <taxon>Cystobacterineae</taxon>
        <taxon>Myxococcaceae</taxon>
        <taxon>Myxococcus</taxon>
    </lineage>
</organism>
<name>A0AAE6FVH6_MYXXA</name>
<evidence type="ECO:0000313" key="3">
    <source>
        <dbReference type="Proteomes" id="UP000320179"/>
    </source>
</evidence>
<dbReference type="AlphaFoldDB" id="A0AAE6FVH6"/>
<dbReference type="Proteomes" id="UP000320179">
    <property type="component" value="Chromosome"/>
</dbReference>
<feature type="chain" id="PRO_5042169846" description="Lipoprotein" evidence="1">
    <location>
        <begin position="28"/>
        <end position="258"/>
    </location>
</feature>
<evidence type="ECO:0000256" key="1">
    <source>
        <dbReference type="SAM" id="SignalP"/>
    </source>
</evidence>